<dbReference type="CDD" id="cd09858">
    <property type="entry name" value="PIN_MKT1"/>
    <property type="match status" value="1"/>
</dbReference>
<evidence type="ECO:0000313" key="6">
    <source>
        <dbReference type="EMBL" id="KAH0564878.1"/>
    </source>
</evidence>
<keyword evidence="1" id="KW-0810">Translation regulation</keyword>
<evidence type="ECO:0008006" key="8">
    <source>
        <dbReference type="Google" id="ProtNLM"/>
    </source>
</evidence>
<dbReference type="GO" id="GO:0004518">
    <property type="term" value="F:nuclease activity"/>
    <property type="evidence" value="ECO:0007669"/>
    <property type="project" value="InterPro"/>
</dbReference>
<name>A0A9P8LGG9_9PEZI</name>
<evidence type="ECO:0000259" key="5">
    <source>
        <dbReference type="Pfam" id="PF12247"/>
    </source>
</evidence>
<dbReference type="Pfam" id="PF00752">
    <property type="entry name" value="XPG_N"/>
    <property type="match status" value="1"/>
</dbReference>
<dbReference type="CDD" id="cd09902">
    <property type="entry name" value="H3TH_MKT1"/>
    <property type="match status" value="1"/>
</dbReference>
<dbReference type="PANTHER" id="PTHR11081">
    <property type="entry name" value="FLAP ENDONUCLEASE FAMILY MEMBER"/>
    <property type="match status" value="1"/>
</dbReference>
<dbReference type="InterPro" id="IPR006085">
    <property type="entry name" value="XPG_DNA_repair_N"/>
</dbReference>
<evidence type="ECO:0000256" key="2">
    <source>
        <dbReference type="ARBA" id="ARBA00024023"/>
    </source>
</evidence>
<proteinExistence type="inferred from homology"/>
<feature type="domain" description="Post-transcriptional regulator MKT1 N-terminal" evidence="5">
    <location>
        <begin position="312"/>
        <end position="401"/>
    </location>
</feature>
<dbReference type="Gene3D" id="3.40.50.1010">
    <property type="entry name" value="5'-nuclease"/>
    <property type="match status" value="1"/>
</dbReference>
<protein>
    <recommendedName>
        <fullName evidence="8">XPG I-region protein</fullName>
    </recommendedName>
</protein>
<dbReference type="InterPro" id="IPR006084">
    <property type="entry name" value="XPG/Rad2"/>
</dbReference>
<evidence type="ECO:0000259" key="4">
    <source>
        <dbReference type="Pfam" id="PF12246"/>
    </source>
</evidence>
<gene>
    <name evidence="6" type="ORF">GP486_001735</name>
</gene>
<reference evidence="6" key="1">
    <citation type="submission" date="2021-03" db="EMBL/GenBank/DDBJ databases">
        <title>Comparative genomics and phylogenomic investigation of the class Geoglossomycetes provide insights into ecological specialization and systematics.</title>
        <authorList>
            <person name="Melie T."/>
            <person name="Pirro S."/>
            <person name="Miller A.N."/>
            <person name="Quandt A."/>
        </authorList>
    </citation>
    <scope>NUCLEOTIDE SEQUENCE</scope>
    <source>
        <strain evidence="6">CAQ_001_2017</strain>
    </source>
</reference>
<dbReference type="Proteomes" id="UP000750711">
    <property type="component" value="Unassembled WGS sequence"/>
</dbReference>
<dbReference type="InterPro" id="IPR037314">
    <property type="entry name" value="MKT1_H3TH"/>
</dbReference>
<dbReference type="GO" id="GO:0003730">
    <property type="term" value="F:mRNA 3'-UTR binding"/>
    <property type="evidence" value="ECO:0007669"/>
    <property type="project" value="TreeGrafter"/>
</dbReference>
<dbReference type="InterPro" id="IPR022039">
    <property type="entry name" value="MKT1_C"/>
</dbReference>
<dbReference type="InterPro" id="IPR029060">
    <property type="entry name" value="PIN-like_dom_sf"/>
</dbReference>
<dbReference type="Pfam" id="PF12246">
    <property type="entry name" value="MKT1_C"/>
    <property type="match status" value="1"/>
</dbReference>
<dbReference type="GO" id="GO:0006417">
    <property type="term" value="P:regulation of translation"/>
    <property type="evidence" value="ECO:0007669"/>
    <property type="project" value="UniProtKB-KW"/>
</dbReference>
<dbReference type="Pfam" id="PF12247">
    <property type="entry name" value="MKT1_N"/>
    <property type="match status" value="1"/>
</dbReference>
<organism evidence="6 7">
    <name type="scientific">Trichoglossum hirsutum</name>
    <dbReference type="NCBI Taxonomy" id="265104"/>
    <lineage>
        <taxon>Eukaryota</taxon>
        <taxon>Fungi</taxon>
        <taxon>Dikarya</taxon>
        <taxon>Ascomycota</taxon>
        <taxon>Pezizomycotina</taxon>
        <taxon>Geoglossomycetes</taxon>
        <taxon>Geoglossales</taxon>
        <taxon>Geoglossaceae</taxon>
        <taxon>Trichoglossum</taxon>
    </lineage>
</organism>
<keyword evidence="7" id="KW-1185">Reference proteome</keyword>
<feature type="domain" description="XPG N-terminal" evidence="3">
    <location>
        <begin position="1"/>
        <end position="89"/>
    </location>
</feature>
<accession>A0A9P8LGG9</accession>
<evidence type="ECO:0000259" key="3">
    <source>
        <dbReference type="Pfam" id="PF00752"/>
    </source>
</evidence>
<dbReference type="PANTHER" id="PTHR11081:SF32">
    <property type="entry name" value="POST-TRANSCRIPTIONAL REGULATOR MKT1"/>
    <property type="match status" value="1"/>
</dbReference>
<dbReference type="InterPro" id="IPR022040">
    <property type="entry name" value="MKT1_N"/>
</dbReference>
<dbReference type="SUPFAM" id="SSF88723">
    <property type="entry name" value="PIN domain-like"/>
    <property type="match status" value="1"/>
</dbReference>
<feature type="domain" description="Post-transcriptional regulator MKT1 C-terminal" evidence="4">
    <location>
        <begin position="484"/>
        <end position="721"/>
    </location>
</feature>
<evidence type="ECO:0000313" key="7">
    <source>
        <dbReference type="Proteomes" id="UP000750711"/>
    </source>
</evidence>
<comment type="caution">
    <text evidence="6">The sequence shown here is derived from an EMBL/GenBank/DDBJ whole genome shotgun (WGS) entry which is preliminary data.</text>
</comment>
<dbReference type="AlphaFoldDB" id="A0A9P8LGG9"/>
<dbReference type="EMBL" id="JAGHQM010000165">
    <property type="protein sequence ID" value="KAH0564878.1"/>
    <property type="molecule type" value="Genomic_DNA"/>
</dbReference>
<comment type="similarity">
    <text evidence="2">Belongs to the XPG/RAD2 endonuclease family.</text>
</comment>
<sequence>MPVRSFDELAALRAQTYPLSALKDAVLGIEAAHYLGRLLNNPPSKEPLLSALGGFPFALRTYIESDLETLKRNGIVPLFVFSGMDLAKKDKPFSNLNDSVLANTRAWELYDQHQAVQAVETFGNSASIKPESLFRFLQKILRARNLEFMVAPYSAWGQLAYLEKHPKQFVDAVVGSSELFLFDVDKVITKLDLGASQFSWLSKRACQEELGKSRGISDDMFIDACMLSGSSFLPTFPPLDNPRKSDTIRDSITMMFAFNRSVTAVCTHYQDDAQVQQMGYLDKYKRGRLAVKHHVIFTEDGKVEPLDVEHAPFDVHEFIGQRLPEELYFYLSKGVVGPNVLNWITSGELLEMPPLDNGDSEEYHRLVRDQLSPIRTQALSLLSQTLHFYYHRKDVTIRFWFDKKGERVLKPKDLIPPPHEVIAAWHVKGGALEQADSSRAGPGTLTFAVHSLRDLSFTAKTLGTKDSANLLKTKDEIIANTLWRFIQLRGYVNEKHELTVWGKALHSAISSLDPADNLEEPVFIGIELLRLKLLNADIMFPSYTGVPLRGSEKDKRNCLLVSRVASLGKLRHKPIGFTGPLSRNHLAYHSMISAVRNSLRDLIEMTIASLLLHGDAEREDRSDWLDLGLDLPFLDDNDCGLGIAMKSYLDELAMNPEPTSEETKLQAKSKGPGEWFPHSVDFAGDLQIAWKLWDAIVGAVRVAGKEVKEGEKWVEADNWLAKRR</sequence>
<evidence type="ECO:0000256" key="1">
    <source>
        <dbReference type="ARBA" id="ARBA00022845"/>
    </source>
</evidence>